<dbReference type="EMBL" id="GIFC01011009">
    <property type="protein sequence ID" value="MXU93092.1"/>
    <property type="molecule type" value="Transcribed_RNA"/>
</dbReference>
<dbReference type="AlphaFoldDB" id="A0A6B0UTS7"/>
<evidence type="ECO:0000313" key="1">
    <source>
        <dbReference type="EMBL" id="MXU93092.1"/>
    </source>
</evidence>
<organism evidence="1">
    <name type="scientific">Ixodes ricinus</name>
    <name type="common">Common tick</name>
    <name type="synonym">Acarus ricinus</name>
    <dbReference type="NCBI Taxonomy" id="34613"/>
    <lineage>
        <taxon>Eukaryota</taxon>
        <taxon>Metazoa</taxon>
        <taxon>Ecdysozoa</taxon>
        <taxon>Arthropoda</taxon>
        <taxon>Chelicerata</taxon>
        <taxon>Arachnida</taxon>
        <taxon>Acari</taxon>
        <taxon>Parasitiformes</taxon>
        <taxon>Ixodida</taxon>
        <taxon>Ixodoidea</taxon>
        <taxon>Ixodidae</taxon>
        <taxon>Ixodinae</taxon>
        <taxon>Ixodes</taxon>
    </lineage>
</organism>
<sequence>MKSRMRMVRSLRMWCSAEAMLTTWSYSMRSWLNCSGAKPCFCRLSCTSLMAWLAAHFSFSARSSSLHFPQPWSSSRVWLLRSSLKSEMSCRDAPPTLCVTSSTLATRAHSSTWAPSRVKRSRSIDSVSGYSQLGSQHSNWM</sequence>
<reference evidence="1" key="1">
    <citation type="submission" date="2019-12" db="EMBL/GenBank/DDBJ databases">
        <title>An insight into the sialome of adult female Ixodes ricinus ticks feeding for 6 days.</title>
        <authorList>
            <person name="Perner J."/>
            <person name="Ribeiro J.M.C."/>
        </authorList>
    </citation>
    <scope>NUCLEOTIDE SEQUENCE</scope>
    <source>
        <strain evidence="1">Semi-engorged</strain>
        <tissue evidence="1">Salivary glands</tissue>
    </source>
</reference>
<proteinExistence type="predicted"/>
<protein>
    <submittedName>
        <fullName evidence="1">Putative secreted protein</fullName>
    </submittedName>
</protein>
<accession>A0A6B0UTS7</accession>
<name>A0A6B0UTS7_IXORI</name>